<evidence type="ECO:0000256" key="1">
    <source>
        <dbReference type="ARBA" id="ARBA00023125"/>
    </source>
</evidence>
<accession>F3PWM0</accession>
<dbReference type="InterPro" id="IPR041607">
    <property type="entry name" value="HU-HIG"/>
</dbReference>
<keyword evidence="4" id="KW-1185">Reference proteome</keyword>
<dbReference type="NCBIfam" id="TIGR01201">
    <property type="entry name" value="HU_rel"/>
    <property type="match status" value="1"/>
</dbReference>
<gene>
    <name evidence="3" type="ORF">HMPREF9446_03156</name>
</gene>
<dbReference type="EMBL" id="AFBN01000096">
    <property type="protein sequence ID" value="EGF51949.1"/>
    <property type="molecule type" value="Genomic_DNA"/>
</dbReference>
<dbReference type="Proteomes" id="UP000003416">
    <property type="component" value="Unassembled WGS sequence"/>
</dbReference>
<comment type="caution">
    <text evidence="3">The sequence shown here is derived from an EMBL/GenBank/DDBJ whole genome shotgun (WGS) entry which is preliminary data.</text>
</comment>
<name>F3PWM0_9BACE</name>
<proteinExistence type="predicted"/>
<dbReference type="STRING" id="763034.HMPREF9446_03156"/>
<dbReference type="GO" id="GO:0003677">
    <property type="term" value="F:DNA binding"/>
    <property type="evidence" value="ECO:0007669"/>
    <property type="project" value="UniProtKB-KW"/>
</dbReference>
<dbReference type="AlphaFoldDB" id="F3PWM0"/>
<sequence>MERRKYTNVPKLQSIDSTFKTTSFMAAKYDFKPMPHAKGDDKPQLMYPRIVNKGTIDTERLVSDISHMSSFTPGDIKGLLAAFEDRISYYLSEGHHVQMGNMGFFSAGLTARPVEDKGEIHAQSISFGKVNFRVSPAFRKQCGGFLERVRPGYGFRQSQEVSGGERYRRLTAYLDTHPFITRKEYSGITGLLKNKALNDLNLLVNKGYLEAMGRGSHKVYVRPMKQEVTEENC</sequence>
<organism evidence="3 4">
    <name type="scientific">Bacteroides fluxus YIT 12057</name>
    <dbReference type="NCBI Taxonomy" id="763034"/>
    <lineage>
        <taxon>Bacteria</taxon>
        <taxon>Pseudomonadati</taxon>
        <taxon>Bacteroidota</taxon>
        <taxon>Bacteroidia</taxon>
        <taxon>Bacteroidales</taxon>
        <taxon>Bacteroidaceae</taxon>
        <taxon>Bacteroides</taxon>
    </lineage>
</organism>
<dbReference type="Pfam" id="PF18291">
    <property type="entry name" value="HU-HIG"/>
    <property type="match status" value="1"/>
</dbReference>
<keyword evidence="1 3" id="KW-0238">DNA-binding</keyword>
<reference evidence="3 4" key="1">
    <citation type="submission" date="2011-02" db="EMBL/GenBank/DDBJ databases">
        <authorList>
            <person name="Weinstock G."/>
            <person name="Sodergren E."/>
            <person name="Clifton S."/>
            <person name="Fulton L."/>
            <person name="Fulton B."/>
            <person name="Courtney L."/>
            <person name="Fronick C."/>
            <person name="Harrison M."/>
            <person name="Strong C."/>
            <person name="Farmer C."/>
            <person name="Delahaunty K."/>
            <person name="Markovic C."/>
            <person name="Hall O."/>
            <person name="Minx P."/>
            <person name="Tomlinson C."/>
            <person name="Mitreva M."/>
            <person name="Hou S."/>
            <person name="Chen J."/>
            <person name="Wollam A."/>
            <person name="Pepin K.H."/>
            <person name="Johnson M."/>
            <person name="Bhonagiri V."/>
            <person name="Zhang X."/>
            <person name="Suruliraj S."/>
            <person name="Warren W."/>
            <person name="Chinwalla A."/>
            <person name="Mardis E.R."/>
            <person name="Wilson R.K."/>
        </authorList>
    </citation>
    <scope>NUCLEOTIDE SEQUENCE [LARGE SCALE GENOMIC DNA]</scope>
    <source>
        <strain evidence="3 4">YIT 12057</strain>
    </source>
</reference>
<dbReference type="InterPro" id="IPR005902">
    <property type="entry name" value="HU_DNA-bd_put"/>
</dbReference>
<feature type="domain" description="HU" evidence="2">
    <location>
        <begin position="25"/>
        <end position="144"/>
    </location>
</feature>
<evidence type="ECO:0000313" key="4">
    <source>
        <dbReference type="Proteomes" id="UP000003416"/>
    </source>
</evidence>
<dbReference type="eggNOG" id="COG0776">
    <property type="taxonomic scope" value="Bacteria"/>
</dbReference>
<protein>
    <submittedName>
        <fullName evidence="3">Putative DNA-binding protein</fullName>
    </submittedName>
</protein>
<dbReference type="SUPFAM" id="SSF47729">
    <property type="entry name" value="IHF-like DNA-binding proteins"/>
    <property type="match status" value="1"/>
</dbReference>
<dbReference type="InterPro" id="IPR010992">
    <property type="entry name" value="IHF-like_DNA-bd_dom_sf"/>
</dbReference>
<evidence type="ECO:0000313" key="3">
    <source>
        <dbReference type="EMBL" id="EGF51949.1"/>
    </source>
</evidence>
<evidence type="ECO:0000259" key="2">
    <source>
        <dbReference type="Pfam" id="PF18291"/>
    </source>
</evidence>
<dbReference type="HOGENOM" id="CLU_078159_2_0_10"/>